<dbReference type="RefSeq" id="WP_063772216.1">
    <property type="nucleotide sequence ID" value="NZ_BJYZ01000006.1"/>
</dbReference>
<dbReference type="AlphaFoldDB" id="A0A512DLT1"/>
<dbReference type="PANTHER" id="PTHR43179">
    <property type="entry name" value="RHAMNOSYLTRANSFERASE WBBL"/>
    <property type="match status" value="1"/>
</dbReference>
<dbReference type="PANTHER" id="PTHR43179:SF7">
    <property type="entry name" value="RHAMNOSYLTRANSFERASE WBBL"/>
    <property type="match status" value="1"/>
</dbReference>
<accession>A0A512DLT1</accession>
<dbReference type="CDD" id="cd04186">
    <property type="entry name" value="GT_2_like_c"/>
    <property type="match status" value="1"/>
</dbReference>
<name>A0A512DLT1_9PROT</name>
<gene>
    <name evidence="2" type="ORF">SAE02_15730</name>
</gene>
<dbReference type="SUPFAM" id="SSF53448">
    <property type="entry name" value="Nucleotide-diphospho-sugar transferases"/>
    <property type="match status" value="2"/>
</dbReference>
<comment type="caution">
    <text evidence="2">The sequence shown here is derived from an EMBL/GenBank/DDBJ whole genome shotgun (WGS) entry which is preliminary data.</text>
</comment>
<proteinExistence type="predicted"/>
<keyword evidence="3" id="KW-1185">Reference proteome</keyword>
<feature type="domain" description="Glycosyltransferase 2-like" evidence="1">
    <location>
        <begin position="212"/>
        <end position="344"/>
    </location>
</feature>
<evidence type="ECO:0000259" key="1">
    <source>
        <dbReference type="Pfam" id="PF00535"/>
    </source>
</evidence>
<dbReference type="CDD" id="cd04184">
    <property type="entry name" value="GT2_RfbC_Mx_like"/>
    <property type="match status" value="1"/>
</dbReference>
<evidence type="ECO:0000313" key="3">
    <source>
        <dbReference type="Proteomes" id="UP000321523"/>
    </source>
</evidence>
<evidence type="ECO:0000313" key="2">
    <source>
        <dbReference type="EMBL" id="GEO37425.1"/>
    </source>
</evidence>
<dbReference type="Pfam" id="PF00535">
    <property type="entry name" value="Glycos_transf_2"/>
    <property type="match status" value="2"/>
</dbReference>
<reference evidence="2 3" key="1">
    <citation type="submission" date="2019-07" db="EMBL/GenBank/DDBJ databases">
        <title>Whole genome shotgun sequence of Skermanella aerolata NBRC 106429.</title>
        <authorList>
            <person name="Hosoyama A."/>
            <person name="Uohara A."/>
            <person name="Ohji S."/>
            <person name="Ichikawa N."/>
        </authorList>
    </citation>
    <scope>NUCLEOTIDE SEQUENCE [LARGE SCALE GENOMIC DNA]</scope>
    <source>
        <strain evidence="2 3">NBRC 106429</strain>
    </source>
</reference>
<dbReference type="InterPro" id="IPR029044">
    <property type="entry name" value="Nucleotide-diphossugar_trans"/>
</dbReference>
<organism evidence="2 3">
    <name type="scientific">Skermanella aerolata</name>
    <dbReference type="NCBI Taxonomy" id="393310"/>
    <lineage>
        <taxon>Bacteria</taxon>
        <taxon>Pseudomonadati</taxon>
        <taxon>Pseudomonadota</taxon>
        <taxon>Alphaproteobacteria</taxon>
        <taxon>Rhodospirillales</taxon>
        <taxon>Azospirillaceae</taxon>
        <taxon>Skermanella</taxon>
    </lineage>
</organism>
<feature type="domain" description="Glycosyltransferase 2-like" evidence="1">
    <location>
        <begin position="473"/>
        <end position="650"/>
    </location>
</feature>
<dbReference type="Proteomes" id="UP000321523">
    <property type="component" value="Unassembled WGS sequence"/>
</dbReference>
<sequence>MVSKSNERVGTSAAARGRFRLHAVRQLTDLGGGRFKSTGTAPRFDISAERHGLPTGWVRIRFSIADARPYASGTIRVTPDGDQPTISHPLPSLRDGHVDQYIRLPDSVRELCFDPMDQPGVFTITGFRIDPITRFHVLARAALRNPGRVVAAAGYVAQHGVAAAKLRMAERLNAPAHDGYKDWVALFDTLADDDIAAIGAHIAAMRAAPLISVLMPVYDPDPGHLAEAIGSVIGQIYPHWELCIADDASTDPAVRRLLADYAKRESRIRLVTRAANGHISAASNSALELATGEYLALLDHDDLLPAHALYRIAADLEANGPADLIYSDEDKIDGDGRRHEPHFKSDWNPELFLAQNMISHLGVYRTGLVRAAGGFRVGFEGSQDWDLALRVTELTKLTEPNRIRHIPHILYHWRVFATSGSFSTDHGGKAAEAGRRAVAEHLERTGQAAQVVPGISGYNRVRRALPDPAPRVSLIVPTRDRVELLRNCVDGLLHRTDYPDLEVLIVDNASVEPETLAYFDGLAAEPRVRILRREGPFNFSALNNDAATQATGSLIGFVNNDIEVIEPGWLSEMASHAARPGVGAVGAKLLYGDGKIQHAGVILGVLGVAGHTHKGFGRHDYGYFSRLRLCQNLSCVTAACMVMPKAVFESVGGFDAVNLAIAFNDVDLCIRIREAGYQVIWTPYAELYHLESASRGSDLTPENRDRFAAEVKYMQDRWGDVLRRDPYYNPNLSLDATDFSLAGTPRVTRPWQAFMRSRQPWRLSAPAALMPTDNPS</sequence>
<dbReference type="Gene3D" id="3.90.550.10">
    <property type="entry name" value="Spore Coat Polysaccharide Biosynthesis Protein SpsA, Chain A"/>
    <property type="match status" value="2"/>
</dbReference>
<protein>
    <recommendedName>
        <fullName evidence="1">Glycosyltransferase 2-like domain-containing protein</fullName>
    </recommendedName>
</protein>
<dbReference type="InterPro" id="IPR001173">
    <property type="entry name" value="Glyco_trans_2-like"/>
</dbReference>
<dbReference type="EMBL" id="BJYZ01000006">
    <property type="protein sequence ID" value="GEO37425.1"/>
    <property type="molecule type" value="Genomic_DNA"/>
</dbReference>